<keyword evidence="7" id="KW-0325">Glycoprotein</keyword>
<dbReference type="GO" id="GO:0042744">
    <property type="term" value="P:hydrogen peroxide catabolic process"/>
    <property type="evidence" value="ECO:0007669"/>
    <property type="project" value="TreeGrafter"/>
</dbReference>
<keyword evidence="6 9" id="KW-0408">Iron</keyword>
<evidence type="ECO:0000256" key="6">
    <source>
        <dbReference type="ARBA" id="ARBA00023004"/>
    </source>
</evidence>
<dbReference type="PANTHER" id="PTHR31356">
    <property type="entry name" value="THYLAKOID LUMENAL 29 KDA PROTEIN, CHLOROPLASTIC-RELATED"/>
    <property type="match status" value="1"/>
</dbReference>
<dbReference type="GO" id="GO:0020037">
    <property type="term" value="F:heme binding"/>
    <property type="evidence" value="ECO:0007669"/>
    <property type="project" value="UniProtKB-UniRule"/>
</dbReference>
<feature type="binding site" evidence="9">
    <location>
        <position position="279"/>
    </location>
    <ligand>
        <name>Ca(2+)</name>
        <dbReference type="ChEBI" id="CHEBI:29108"/>
        <label>2</label>
    </ligand>
</feature>
<reference evidence="14" key="1">
    <citation type="journal article" date="2020" name="Stud. Mycol.">
        <title>101 Dothideomycetes genomes: a test case for predicting lifestyles and emergence of pathogens.</title>
        <authorList>
            <person name="Haridas S."/>
            <person name="Albert R."/>
            <person name="Binder M."/>
            <person name="Bloem J."/>
            <person name="Labutti K."/>
            <person name="Salamov A."/>
            <person name="Andreopoulos B."/>
            <person name="Baker S."/>
            <person name="Barry K."/>
            <person name="Bills G."/>
            <person name="Bluhm B."/>
            <person name="Cannon C."/>
            <person name="Castanera R."/>
            <person name="Culley D."/>
            <person name="Daum C."/>
            <person name="Ezra D."/>
            <person name="Gonzalez J."/>
            <person name="Henrissat B."/>
            <person name="Kuo A."/>
            <person name="Liang C."/>
            <person name="Lipzen A."/>
            <person name="Lutzoni F."/>
            <person name="Magnuson J."/>
            <person name="Mondo S."/>
            <person name="Nolan M."/>
            <person name="Ohm R."/>
            <person name="Pangilinan J."/>
            <person name="Park H.-J."/>
            <person name="Ramirez L."/>
            <person name="Alfaro M."/>
            <person name="Sun H."/>
            <person name="Tritt A."/>
            <person name="Yoshinaga Y."/>
            <person name="Zwiers L.-H."/>
            <person name="Turgeon B."/>
            <person name="Goodwin S."/>
            <person name="Spatafora J."/>
            <person name="Crous P."/>
            <person name="Grigoriev I."/>
        </authorList>
    </citation>
    <scope>NUCLEOTIDE SEQUENCE</scope>
    <source>
        <strain evidence="14">CBS 269.34</strain>
    </source>
</reference>
<dbReference type="Proteomes" id="UP000799750">
    <property type="component" value="Unassembled WGS sequence"/>
</dbReference>
<evidence type="ECO:0000256" key="8">
    <source>
        <dbReference type="PIRSR" id="PIRSR601621-1"/>
    </source>
</evidence>
<dbReference type="AlphaFoldDB" id="A0A6A6QC25"/>
<dbReference type="GO" id="GO:0034599">
    <property type="term" value="P:cellular response to oxidative stress"/>
    <property type="evidence" value="ECO:0007669"/>
    <property type="project" value="InterPro"/>
</dbReference>
<keyword evidence="9 12" id="KW-0106">Calcium</keyword>
<dbReference type="Gene3D" id="1.10.520.10">
    <property type="match status" value="1"/>
</dbReference>
<keyword evidence="3 9" id="KW-0349">Heme</keyword>
<dbReference type="InterPro" id="IPR002016">
    <property type="entry name" value="Haem_peroxidase"/>
</dbReference>
<feature type="disulfide bond" evidence="11">
    <location>
        <begin position="118"/>
        <end position="199"/>
    </location>
</feature>
<evidence type="ECO:0000256" key="7">
    <source>
        <dbReference type="ARBA" id="ARBA00023180"/>
    </source>
</evidence>
<dbReference type="InterPro" id="IPR019794">
    <property type="entry name" value="Peroxidases_AS"/>
</dbReference>
<evidence type="ECO:0000256" key="9">
    <source>
        <dbReference type="PIRSR" id="PIRSR601621-2"/>
    </source>
</evidence>
<dbReference type="PRINTS" id="PR00462">
    <property type="entry name" value="LIGNINASE"/>
</dbReference>
<dbReference type="InterPro" id="IPR044831">
    <property type="entry name" value="Ccp1-like"/>
</dbReference>
<keyword evidence="15" id="KW-1185">Reference proteome</keyword>
<keyword evidence="11" id="KW-1015">Disulfide bond</keyword>
<evidence type="ECO:0000256" key="11">
    <source>
        <dbReference type="PIRSR" id="PIRSR601621-4"/>
    </source>
</evidence>
<organism evidence="14 15">
    <name type="scientific">Lophium mytilinum</name>
    <dbReference type="NCBI Taxonomy" id="390894"/>
    <lineage>
        <taxon>Eukaryota</taxon>
        <taxon>Fungi</taxon>
        <taxon>Dikarya</taxon>
        <taxon>Ascomycota</taxon>
        <taxon>Pezizomycotina</taxon>
        <taxon>Dothideomycetes</taxon>
        <taxon>Pleosporomycetidae</taxon>
        <taxon>Mytilinidiales</taxon>
        <taxon>Mytilinidiaceae</taxon>
        <taxon>Lophium</taxon>
    </lineage>
</organism>
<feature type="domain" description="Plant heme peroxidase family profile" evidence="13">
    <location>
        <begin position="182"/>
        <end position="352"/>
    </location>
</feature>
<name>A0A6A6QC25_9PEZI</name>
<evidence type="ECO:0000313" key="14">
    <source>
        <dbReference type="EMBL" id="KAF2489203.1"/>
    </source>
</evidence>
<dbReference type="InterPro" id="IPR001621">
    <property type="entry name" value="Ligninase"/>
</dbReference>
<keyword evidence="12" id="KW-0732">Signal</keyword>
<feature type="binding site" evidence="9">
    <location>
        <position position="274"/>
    </location>
    <ligand>
        <name>Ca(2+)</name>
        <dbReference type="ChEBI" id="CHEBI:29108"/>
        <label>2</label>
    </ligand>
</feature>
<evidence type="ECO:0000256" key="12">
    <source>
        <dbReference type="RuleBase" id="RU363051"/>
    </source>
</evidence>
<dbReference type="GO" id="GO:0004601">
    <property type="term" value="F:peroxidase activity"/>
    <property type="evidence" value="ECO:0007669"/>
    <property type="project" value="UniProtKB-KW"/>
</dbReference>
<sequence length="407" mass="44013">MKLLTLPALLSLPLLPTAFSYPGMATAFSSLHHHTSRADDDPKELIGDLLTLADSKLTPIGKDIKAILLGTLTAESSTIDTSIPSALGSSACAANTCCVWKWIAYDMTAKFNGTSGRCTRFARGAVRLGFHDAGAWSKTSSYGGADGSILLTDELSRTENNGLADVGAWMKTLYNKYHQYGVGMADLIQMGATVAAVVCPLGPRIRSFVGRVDNAKAAPTGLLPDVNDSADTLIALFKAKTVDSHGLAALVGAHTTSQQHFVDTERDGDPQDSTPGVWDVKFYGETLNSVPPRVFKFASDEKLSVDSRTADEWNEFVGDQAHWNEDYAQEYVRLSLLGVNNINNLQECTKVLPPRVNSFVAQDQAVLDLWLQGQFDQLNSLVDDAVLLTGFSSTTTTGKDRREPFEE</sequence>
<feature type="active site" description="Proton acceptor" evidence="8">
    <location>
        <position position="131"/>
    </location>
</feature>
<feature type="binding site" evidence="9">
    <location>
        <position position="255"/>
    </location>
    <ligand>
        <name>Ca(2+)</name>
        <dbReference type="ChEBI" id="CHEBI:29108"/>
        <label>2</label>
    </ligand>
</feature>
<protein>
    <recommendedName>
        <fullName evidence="12">Peroxidase</fullName>
        <ecNumber evidence="12">1.11.1.-</ecNumber>
    </recommendedName>
</protein>
<evidence type="ECO:0000256" key="10">
    <source>
        <dbReference type="PIRSR" id="PIRSR601621-3"/>
    </source>
</evidence>
<evidence type="ECO:0000256" key="1">
    <source>
        <dbReference type="ARBA" id="ARBA00006089"/>
    </source>
</evidence>
<feature type="site" description="Transition state stabilizer" evidence="10">
    <location>
        <position position="127"/>
    </location>
</feature>
<feature type="binding site" evidence="9">
    <location>
        <position position="272"/>
    </location>
    <ligand>
        <name>Ca(2+)</name>
        <dbReference type="ChEBI" id="CHEBI:29108"/>
        <label>2</label>
    </ligand>
</feature>
<accession>A0A6A6QC25</accession>
<dbReference type="GO" id="GO:0000302">
    <property type="term" value="P:response to reactive oxygen species"/>
    <property type="evidence" value="ECO:0007669"/>
    <property type="project" value="TreeGrafter"/>
</dbReference>
<dbReference type="PROSITE" id="PS00436">
    <property type="entry name" value="PEROXIDASE_2"/>
    <property type="match status" value="1"/>
</dbReference>
<gene>
    <name evidence="14" type="ORF">BU16DRAFT_598065</name>
</gene>
<dbReference type="Gene3D" id="1.10.420.10">
    <property type="entry name" value="Peroxidase, domain 2"/>
    <property type="match status" value="1"/>
</dbReference>
<dbReference type="EMBL" id="MU004199">
    <property type="protein sequence ID" value="KAF2489203.1"/>
    <property type="molecule type" value="Genomic_DNA"/>
</dbReference>
<feature type="binding site" evidence="9">
    <location>
        <position position="146"/>
    </location>
    <ligand>
        <name>Ca(2+)</name>
        <dbReference type="ChEBI" id="CHEBI:29108"/>
        <label>1</label>
    </ligand>
</feature>
<feature type="binding site" description="axial binding residue" evidence="9">
    <location>
        <position position="254"/>
    </location>
    <ligand>
        <name>heme b</name>
        <dbReference type="ChEBI" id="CHEBI:60344"/>
    </ligand>
    <ligandPart>
        <name>Fe</name>
        <dbReference type="ChEBI" id="CHEBI:18248"/>
    </ligandPart>
</feature>
<feature type="binding site" evidence="9">
    <location>
        <position position="148"/>
    </location>
    <ligand>
        <name>Ca(2+)</name>
        <dbReference type="ChEBI" id="CHEBI:29108"/>
        <label>1</label>
    </ligand>
</feature>
<dbReference type="GO" id="GO:0046872">
    <property type="term" value="F:metal ion binding"/>
    <property type="evidence" value="ECO:0007669"/>
    <property type="project" value="UniProtKB-UniRule"/>
</dbReference>
<feature type="binding site" evidence="9">
    <location>
        <position position="132"/>
    </location>
    <ligand>
        <name>Ca(2+)</name>
        <dbReference type="ChEBI" id="CHEBI:29108"/>
        <label>1</label>
    </ligand>
</feature>
<evidence type="ECO:0000313" key="15">
    <source>
        <dbReference type="Proteomes" id="UP000799750"/>
    </source>
</evidence>
<feature type="binding site" evidence="9">
    <location>
        <position position="144"/>
    </location>
    <ligand>
        <name>Ca(2+)</name>
        <dbReference type="ChEBI" id="CHEBI:29108"/>
        <label>1</label>
    </ligand>
</feature>
<dbReference type="PANTHER" id="PTHR31356:SF66">
    <property type="entry name" value="CATALASE-PEROXIDASE"/>
    <property type="match status" value="1"/>
</dbReference>
<dbReference type="SUPFAM" id="SSF48113">
    <property type="entry name" value="Heme-dependent peroxidases"/>
    <property type="match status" value="1"/>
</dbReference>
<dbReference type="PROSITE" id="PS50873">
    <property type="entry name" value="PEROXIDASE_4"/>
    <property type="match status" value="1"/>
</dbReference>
<feature type="signal peptide" evidence="12">
    <location>
        <begin position="1"/>
        <end position="20"/>
    </location>
</feature>
<dbReference type="InterPro" id="IPR010255">
    <property type="entry name" value="Haem_peroxidase_sf"/>
</dbReference>
<comment type="cofactor">
    <cofactor evidence="9 12">
        <name>Ca(2+)</name>
        <dbReference type="ChEBI" id="CHEBI:29108"/>
    </cofactor>
    <text evidence="9 12">Binds 2 calcium ions per subunit.</text>
</comment>
<dbReference type="PRINTS" id="PR00458">
    <property type="entry name" value="PEROXIDASE"/>
</dbReference>
<keyword evidence="4 9" id="KW-0479">Metal-binding</keyword>
<dbReference type="OrthoDB" id="2113341at2759"/>
<keyword evidence="2 12" id="KW-0575">Peroxidase</keyword>
<dbReference type="FunFam" id="1.10.520.10:FF:000021">
    <property type="entry name" value="Peroxidase"/>
    <property type="match status" value="1"/>
</dbReference>
<dbReference type="Pfam" id="PF00141">
    <property type="entry name" value="peroxidase"/>
    <property type="match status" value="1"/>
</dbReference>
<proteinExistence type="inferred from homology"/>
<feature type="disulfide bond" evidence="11">
    <location>
        <begin position="97"/>
        <end position="348"/>
    </location>
</feature>
<comment type="similarity">
    <text evidence="1 12">Belongs to the peroxidase family. Ligninase subfamily.</text>
</comment>
<evidence type="ECO:0000256" key="2">
    <source>
        <dbReference type="ARBA" id="ARBA00022559"/>
    </source>
</evidence>
<evidence type="ECO:0000256" key="3">
    <source>
        <dbReference type="ARBA" id="ARBA00022617"/>
    </source>
</evidence>
<evidence type="ECO:0000256" key="4">
    <source>
        <dbReference type="ARBA" id="ARBA00022723"/>
    </source>
</evidence>
<evidence type="ECO:0000256" key="5">
    <source>
        <dbReference type="ARBA" id="ARBA00023002"/>
    </source>
</evidence>
<feature type="chain" id="PRO_5025708720" description="Peroxidase" evidence="12">
    <location>
        <begin position="21"/>
        <end position="407"/>
    </location>
</feature>
<comment type="cofactor">
    <cofactor evidence="9">
        <name>heme b</name>
        <dbReference type="ChEBI" id="CHEBI:60344"/>
    </cofactor>
    <text evidence="9">Binds 1 heme b (iron(II)-protoporphyrin IX) group per subunit.</text>
</comment>
<dbReference type="EC" id="1.11.1.-" evidence="12"/>
<evidence type="ECO:0000259" key="13">
    <source>
        <dbReference type="PROSITE" id="PS50873"/>
    </source>
</evidence>
<keyword evidence="5 12" id="KW-0560">Oxidoreductase</keyword>